<dbReference type="SUPFAM" id="SSF56954">
    <property type="entry name" value="Outer membrane efflux proteins (OEP)"/>
    <property type="match status" value="1"/>
</dbReference>
<dbReference type="InterPro" id="IPR010130">
    <property type="entry name" value="T1SS_OMP_TolC"/>
</dbReference>
<keyword evidence="5" id="KW-0812">Transmembrane</keyword>
<dbReference type="Gene3D" id="1.20.1600.10">
    <property type="entry name" value="Outer membrane efflux proteins (OEP)"/>
    <property type="match status" value="1"/>
</dbReference>
<gene>
    <name evidence="9" type="ORF">U1T56_04060</name>
</gene>
<evidence type="ECO:0000313" key="9">
    <source>
        <dbReference type="EMBL" id="MEK0082313.1"/>
    </source>
</evidence>
<dbReference type="PANTHER" id="PTHR30026">
    <property type="entry name" value="OUTER MEMBRANE PROTEIN TOLC"/>
    <property type="match status" value="1"/>
</dbReference>
<reference evidence="9 10" key="1">
    <citation type="submission" date="2024-01" db="EMBL/GenBank/DDBJ databases">
        <title>Multi-omics insights into the function and evolution of sodium benzoate biodegradation pathways in Benzoatithermus flavus gen. nov., sp. nov. from hot spring.</title>
        <authorList>
            <person name="Hu C.-J."/>
            <person name="Li W.-J."/>
        </authorList>
    </citation>
    <scope>NUCLEOTIDE SEQUENCE [LARGE SCALE GENOMIC DNA]</scope>
    <source>
        <strain evidence="9 10">SYSU G07066</strain>
    </source>
</reference>
<keyword evidence="4" id="KW-1134">Transmembrane beta strand</keyword>
<dbReference type="Pfam" id="PF02321">
    <property type="entry name" value="OEP"/>
    <property type="match status" value="2"/>
</dbReference>
<comment type="subcellular location">
    <subcellularLocation>
        <location evidence="1">Cell outer membrane</location>
    </subcellularLocation>
</comment>
<keyword evidence="6" id="KW-0472">Membrane</keyword>
<evidence type="ECO:0000256" key="5">
    <source>
        <dbReference type="ARBA" id="ARBA00022692"/>
    </source>
</evidence>
<comment type="caution">
    <text evidence="9">The sequence shown here is derived from an EMBL/GenBank/DDBJ whole genome shotgun (WGS) entry which is preliminary data.</text>
</comment>
<evidence type="ECO:0000313" key="10">
    <source>
        <dbReference type="Proteomes" id="UP001375743"/>
    </source>
</evidence>
<keyword evidence="7" id="KW-0998">Cell outer membrane</keyword>
<name>A0ABU8XMC3_9PROT</name>
<dbReference type="InterPro" id="IPR003423">
    <property type="entry name" value="OMP_efflux"/>
</dbReference>
<evidence type="ECO:0000256" key="8">
    <source>
        <dbReference type="SAM" id="Coils"/>
    </source>
</evidence>
<keyword evidence="10" id="KW-1185">Reference proteome</keyword>
<comment type="similarity">
    <text evidence="2">Belongs to the outer membrane factor (OMF) (TC 1.B.17) family.</text>
</comment>
<organism evidence="9 10">
    <name type="scientific">Benzoatithermus flavus</name>
    <dbReference type="NCBI Taxonomy" id="3108223"/>
    <lineage>
        <taxon>Bacteria</taxon>
        <taxon>Pseudomonadati</taxon>
        <taxon>Pseudomonadota</taxon>
        <taxon>Alphaproteobacteria</taxon>
        <taxon>Geminicoccales</taxon>
        <taxon>Geminicoccaceae</taxon>
        <taxon>Benzoatithermus</taxon>
    </lineage>
</organism>
<evidence type="ECO:0000256" key="1">
    <source>
        <dbReference type="ARBA" id="ARBA00004442"/>
    </source>
</evidence>
<keyword evidence="8" id="KW-0175">Coiled coil</keyword>
<evidence type="ECO:0000256" key="6">
    <source>
        <dbReference type="ARBA" id="ARBA00023136"/>
    </source>
</evidence>
<keyword evidence="3" id="KW-0813">Transport</keyword>
<dbReference type="NCBIfam" id="TIGR01844">
    <property type="entry name" value="type_I_sec_TolC"/>
    <property type="match status" value="1"/>
</dbReference>
<dbReference type="Proteomes" id="UP001375743">
    <property type="component" value="Unassembled WGS sequence"/>
</dbReference>
<proteinExistence type="inferred from homology"/>
<dbReference type="RefSeq" id="WP_418158169.1">
    <property type="nucleotide sequence ID" value="NZ_JBBLZC010000003.1"/>
</dbReference>
<evidence type="ECO:0000256" key="3">
    <source>
        <dbReference type="ARBA" id="ARBA00022448"/>
    </source>
</evidence>
<protein>
    <submittedName>
        <fullName evidence="9">TolC family outer membrane protein</fullName>
    </submittedName>
</protein>
<accession>A0ABU8XMC3</accession>
<evidence type="ECO:0000256" key="2">
    <source>
        <dbReference type="ARBA" id="ARBA00007613"/>
    </source>
</evidence>
<evidence type="ECO:0000256" key="7">
    <source>
        <dbReference type="ARBA" id="ARBA00023237"/>
    </source>
</evidence>
<dbReference type="PANTHER" id="PTHR30026:SF22">
    <property type="entry name" value="OUTER MEMBRANE EFFLUX PROTEIN"/>
    <property type="match status" value="1"/>
</dbReference>
<sequence>MMRAAGGFLVGAVCLVGAASVRAEALEDVLAHVYLTSPRLEAGRAGLRAVDESVARARAAGRPFLTATSSFAGELAGSDGAGLASQRQSLSLTQSLYSGGETRAAIARAENSVRAERARVQGLEQEVLLDAVAAYVAVAQAQALLDLARGNEERLRLQLDATRDRERFGDVTRTDIAQARTRFARAVAGRLTAEGDLKTAMADYRRIVGEEPPASLSLPPPVEGLPASAEEAQALAQDNWAYQAAVFEVEAAHDDVAVAEAGLKPRLSLTGALSYAEDAGTGGDPRSGAVIGATLAVPLYQGGGEHARVRQSKELLVQRRHGRDDALRAAEATITAAWEALQTALAVIRSLQTQVDAAEFALEGVRQEALVGARAVLDVLDAEQELYQAQTDLVRAEATRVLASYRLRAAIGRLTARDLKLPVAFQDLEAHYREVGARWWGLGEDVGGD</sequence>
<dbReference type="EMBL" id="JBBLZC010000003">
    <property type="protein sequence ID" value="MEK0082313.1"/>
    <property type="molecule type" value="Genomic_DNA"/>
</dbReference>
<feature type="coiled-coil region" evidence="8">
    <location>
        <begin position="348"/>
        <end position="399"/>
    </location>
</feature>
<evidence type="ECO:0000256" key="4">
    <source>
        <dbReference type="ARBA" id="ARBA00022452"/>
    </source>
</evidence>
<dbReference type="InterPro" id="IPR051906">
    <property type="entry name" value="TolC-like"/>
</dbReference>